<feature type="chain" id="PRO_5043436756" evidence="5">
    <location>
        <begin position="38"/>
        <end position="263"/>
    </location>
</feature>
<protein>
    <submittedName>
        <fullName evidence="6">Ankyrin repeat domain-containing protein</fullName>
    </submittedName>
</protein>
<name>A0AAU7DSE3_9MICO</name>
<feature type="repeat" description="ANK" evidence="3">
    <location>
        <begin position="199"/>
        <end position="236"/>
    </location>
</feature>
<dbReference type="PROSITE" id="PS50297">
    <property type="entry name" value="ANK_REP_REGION"/>
    <property type="match status" value="1"/>
</dbReference>
<gene>
    <name evidence="6" type="ORF">V5R04_08985</name>
</gene>
<evidence type="ECO:0000313" key="6">
    <source>
        <dbReference type="EMBL" id="XBH20381.1"/>
    </source>
</evidence>
<evidence type="ECO:0000256" key="1">
    <source>
        <dbReference type="ARBA" id="ARBA00022737"/>
    </source>
</evidence>
<evidence type="ECO:0000256" key="2">
    <source>
        <dbReference type="ARBA" id="ARBA00023043"/>
    </source>
</evidence>
<dbReference type="SMART" id="SM00248">
    <property type="entry name" value="ANK"/>
    <property type="match status" value="4"/>
</dbReference>
<proteinExistence type="predicted"/>
<dbReference type="SUPFAM" id="SSF48403">
    <property type="entry name" value="Ankyrin repeat"/>
    <property type="match status" value="1"/>
</dbReference>
<evidence type="ECO:0000256" key="5">
    <source>
        <dbReference type="SAM" id="SignalP"/>
    </source>
</evidence>
<feature type="compositionally biased region" description="Low complexity" evidence="4">
    <location>
        <begin position="41"/>
        <end position="59"/>
    </location>
</feature>
<organism evidence="6">
    <name type="scientific">Jonesiaceae bacterium BS-20</name>
    <dbReference type="NCBI Taxonomy" id="3120821"/>
    <lineage>
        <taxon>Bacteria</taxon>
        <taxon>Bacillati</taxon>
        <taxon>Actinomycetota</taxon>
        <taxon>Actinomycetes</taxon>
        <taxon>Micrococcales</taxon>
        <taxon>Jonesiaceae</taxon>
    </lineage>
</organism>
<evidence type="ECO:0000256" key="3">
    <source>
        <dbReference type="PROSITE-ProRule" id="PRU00023"/>
    </source>
</evidence>
<feature type="region of interest" description="Disordered" evidence="4">
    <location>
        <begin position="38"/>
        <end position="65"/>
    </location>
</feature>
<dbReference type="Gene3D" id="1.25.40.20">
    <property type="entry name" value="Ankyrin repeat-containing domain"/>
    <property type="match status" value="1"/>
</dbReference>
<dbReference type="Pfam" id="PF12796">
    <property type="entry name" value="Ank_2"/>
    <property type="match status" value="2"/>
</dbReference>
<keyword evidence="1" id="KW-0677">Repeat</keyword>
<dbReference type="AlphaFoldDB" id="A0AAU7DSE3"/>
<dbReference type="PANTHER" id="PTHR24171:SF10">
    <property type="entry name" value="ANKYRIN REPEAT DOMAIN-CONTAINING PROTEIN 29-LIKE"/>
    <property type="match status" value="1"/>
</dbReference>
<dbReference type="EMBL" id="CP146203">
    <property type="protein sequence ID" value="XBH20381.1"/>
    <property type="molecule type" value="Genomic_DNA"/>
</dbReference>
<feature type="repeat" description="ANK" evidence="3">
    <location>
        <begin position="166"/>
        <end position="198"/>
    </location>
</feature>
<evidence type="ECO:0000256" key="4">
    <source>
        <dbReference type="SAM" id="MobiDB-lite"/>
    </source>
</evidence>
<dbReference type="PANTHER" id="PTHR24171">
    <property type="entry name" value="ANKYRIN REPEAT DOMAIN-CONTAINING PROTEIN 39-RELATED"/>
    <property type="match status" value="1"/>
</dbReference>
<keyword evidence="2 3" id="KW-0040">ANK repeat</keyword>
<keyword evidence="5" id="KW-0732">Signal</keyword>
<dbReference type="PROSITE" id="PS50088">
    <property type="entry name" value="ANK_REPEAT"/>
    <property type="match status" value="3"/>
</dbReference>
<dbReference type="InterPro" id="IPR036770">
    <property type="entry name" value="Ankyrin_rpt-contain_sf"/>
</dbReference>
<reference evidence="6" key="1">
    <citation type="submission" date="2024-02" db="EMBL/GenBank/DDBJ databases">
        <title>Tomenella chthoni gen. nov. sp. nov., a member of the family Jonesiaceae isolated from bat guano.</title>
        <authorList>
            <person name="Miller S.L."/>
            <person name="King J."/>
            <person name="Sankaranarayanan K."/>
            <person name="Lawson P.A."/>
        </authorList>
    </citation>
    <scope>NUCLEOTIDE SEQUENCE</scope>
    <source>
        <strain evidence="6">BS-20</strain>
    </source>
</reference>
<feature type="signal peptide" evidence="5">
    <location>
        <begin position="1"/>
        <end position="37"/>
    </location>
</feature>
<sequence length="263" mass="26605">MTTSSTLLRRSHGRHRLPAALLAFAVTAGFMTGCADASPGSPIEASTSTESSAPSKATPQASGENMTATDQLFAAASANNAPAAQAALDAGAELEAADNSGRTPLVAATKAEATEVAILLLEAGANPNAKDNMQDSAFLYAGAEGLDEILVATLAHGADVNSTNRYGGTALIPASEHGYVSTVAILIDAGVPVDHINNLSWNALHEAIVLGNGSAEHIETVRLLINAGADVTIPDGAGVSPRELASSRGYQAIMDLIDGALAH</sequence>
<feature type="repeat" description="ANK" evidence="3">
    <location>
        <begin position="100"/>
        <end position="132"/>
    </location>
</feature>
<dbReference type="InterPro" id="IPR002110">
    <property type="entry name" value="Ankyrin_rpt"/>
</dbReference>
<accession>A0AAU7DSE3</accession>